<evidence type="ECO:0000313" key="6">
    <source>
        <dbReference type="EMBL" id="CAK1585342.1"/>
    </source>
</evidence>
<dbReference type="PANTHER" id="PTHR43464">
    <property type="entry name" value="METHYLTRANSFERASE"/>
    <property type="match status" value="1"/>
</dbReference>
<dbReference type="EMBL" id="CAVLGL010000079">
    <property type="protein sequence ID" value="CAK1585342.1"/>
    <property type="molecule type" value="Genomic_DNA"/>
</dbReference>
<dbReference type="GO" id="GO:0010420">
    <property type="term" value="F:polyprenyldihydroxybenzoate methyltransferase activity"/>
    <property type="evidence" value="ECO:0007669"/>
    <property type="project" value="UniProtKB-UniRule"/>
</dbReference>
<dbReference type="EC" id="2.1.1.64" evidence="5"/>
<proteinExistence type="inferred from homology"/>
<keyword evidence="3 5" id="KW-0831">Ubiquinone biosynthesis</keyword>
<evidence type="ECO:0000313" key="7">
    <source>
        <dbReference type="Proteomes" id="UP001314205"/>
    </source>
</evidence>
<sequence>MESRTKLFNAFNINVFKRLHGFCNFSAINVKKCLMHGSPSCAQQNQKKTNTTVDPEDVYRHGQLTKDWWDEQGVLKGLHSLNLIRIPFVRDGLVQCSLDERDPTPLKDKKILDVGCGGGILSEGLAKLGASVTGIDAGKDLIELATEHSKNNPKLANNLPSYFCTTVEEHSQERKDYYDAVVASEVIEHVYNKEIFVKACVETLKPGGKIFVTTPNRSRITQILGIYVAEYVLNIIPRGTHQYDKFMTSPELTFLLERNNCHVELTYGMIYYPFSNRWELSKSQLLAFATQAEKLK</sequence>
<keyword evidence="5" id="KW-0460">Magnesium</keyword>
<accession>A0AAV1KT79</accession>
<evidence type="ECO:0000256" key="5">
    <source>
        <dbReference type="HAMAP-Rule" id="MF_03190"/>
    </source>
</evidence>
<feature type="binding site" evidence="5">
    <location>
        <position position="184"/>
    </location>
    <ligand>
        <name>S-adenosyl-L-methionine</name>
        <dbReference type="ChEBI" id="CHEBI:59789"/>
    </ligand>
</feature>
<dbReference type="HAMAP" id="MF_00472">
    <property type="entry name" value="UbiG"/>
    <property type="match status" value="1"/>
</dbReference>
<evidence type="ECO:0000256" key="1">
    <source>
        <dbReference type="ARBA" id="ARBA00022603"/>
    </source>
</evidence>
<comment type="similarity">
    <text evidence="5">Belongs to the class I-like SAM-binding methyltransferase superfamily. UbiG/COQ3 family.</text>
</comment>
<gene>
    <name evidence="5" type="primary">coq3</name>
    <name evidence="6" type="ORF">PARMNEM_LOCUS6440</name>
</gene>
<dbReference type="GO" id="GO:0032259">
    <property type="term" value="P:methylation"/>
    <property type="evidence" value="ECO:0007669"/>
    <property type="project" value="UniProtKB-KW"/>
</dbReference>
<dbReference type="GO" id="GO:0061542">
    <property type="term" value="F:3-demethylubiquinol 3-O-methyltransferase activity"/>
    <property type="evidence" value="ECO:0007669"/>
    <property type="project" value="UniProtKB-UniRule"/>
</dbReference>
<keyword evidence="4 5" id="KW-0949">S-adenosyl-L-methionine</keyword>
<name>A0AAV1KT79_9NEOP</name>
<dbReference type="AlphaFoldDB" id="A0AAV1KT79"/>
<feature type="binding site" evidence="5">
    <location>
        <position position="185"/>
    </location>
    <ligand>
        <name>Mg(2+)</name>
        <dbReference type="ChEBI" id="CHEBI:18420"/>
    </ligand>
</feature>
<organism evidence="6 7">
    <name type="scientific">Parnassius mnemosyne</name>
    <name type="common">clouded apollo</name>
    <dbReference type="NCBI Taxonomy" id="213953"/>
    <lineage>
        <taxon>Eukaryota</taxon>
        <taxon>Metazoa</taxon>
        <taxon>Ecdysozoa</taxon>
        <taxon>Arthropoda</taxon>
        <taxon>Hexapoda</taxon>
        <taxon>Insecta</taxon>
        <taxon>Pterygota</taxon>
        <taxon>Neoptera</taxon>
        <taxon>Endopterygota</taxon>
        <taxon>Lepidoptera</taxon>
        <taxon>Glossata</taxon>
        <taxon>Ditrysia</taxon>
        <taxon>Papilionoidea</taxon>
        <taxon>Papilionidae</taxon>
        <taxon>Parnassiinae</taxon>
        <taxon>Parnassini</taxon>
        <taxon>Parnassius</taxon>
        <taxon>Driopa</taxon>
    </lineage>
</organism>
<comment type="catalytic activity">
    <reaction evidence="5">
        <text>a 3-demethylubiquinone + S-adenosyl-L-methionine = a ubiquinone + S-adenosyl-L-homocysteine</text>
        <dbReference type="Rhea" id="RHEA:81215"/>
        <dbReference type="Rhea" id="RHEA-COMP:9565"/>
        <dbReference type="Rhea" id="RHEA-COMP:19654"/>
        <dbReference type="ChEBI" id="CHEBI:16389"/>
        <dbReference type="ChEBI" id="CHEBI:57856"/>
        <dbReference type="ChEBI" id="CHEBI:59789"/>
        <dbReference type="ChEBI" id="CHEBI:231825"/>
    </reaction>
</comment>
<dbReference type="GO" id="GO:0031314">
    <property type="term" value="C:extrinsic component of mitochondrial inner membrane"/>
    <property type="evidence" value="ECO:0007669"/>
    <property type="project" value="UniProtKB-UniRule"/>
</dbReference>
<feature type="binding site" evidence="5">
    <location>
        <position position="136"/>
    </location>
    <ligand>
        <name>S-adenosyl-L-methionine</name>
        <dbReference type="ChEBI" id="CHEBI:59789"/>
    </ligand>
</feature>
<keyword evidence="5" id="KW-0999">Mitochondrion inner membrane</keyword>
<dbReference type="GO" id="GO:0046872">
    <property type="term" value="F:metal ion binding"/>
    <property type="evidence" value="ECO:0007669"/>
    <property type="project" value="UniProtKB-KW"/>
</dbReference>
<comment type="cofactor">
    <cofactor evidence="5">
        <name>Mg(2+)</name>
        <dbReference type="ChEBI" id="CHEBI:18420"/>
    </cofactor>
</comment>
<dbReference type="Pfam" id="PF13489">
    <property type="entry name" value="Methyltransf_23"/>
    <property type="match status" value="1"/>
</dbReference>
<comment type="catalytic activity">
    <reaction evidence="5">
        <text>a 3-demethylubiquinol + S-adenosyl-L-methionine = a ubiquinol + S-adenosyl-L-homocysteine + H(+)</text>
        <dbReference type="Rhea" id="RHEA:44380"/>
        <dbReference type="Rhea" id="RHEA-COMP:9566"/>
        <dbReference type="Rhea" id="RHEA-COMP:10914"/>
        <dbReference type="ChEBI" id="CHEBI:15378"/>
        <dbReference type="ChEBI" id="CHEBI:17976"/>
        <dbReference type="ChEBI" id="CHEBI:57856"/>
        <dbReference type="ChEBI" id="CHEBI:59789"/>
        <dbReference type="ChEBI" id="CHEBI:84422"/>
        <dbReference type="EC" id="2.1.1.64"/>
    </reaction>
</comment>
<dbReference type="EC" id="2.1.1.114" evidence="5"/>
<evidence type="ECO:0000256" key="3">
    <source>
        <dbReference type="ARBA" id="ARBA00022688"/>
    </source>
</evidence>
<dbReference type="EC" id="2.1.1.-" evidence="5"/>
<keyword evidence="1 5" id="KW-0489">Methyltransferase</keyword>
<dbReference type="NCBIfam" id="TIGR01983">
    <property type="entry name" value="UbiG"/>
    <property type="match status" value="1"/>
</dbReference>
<evidence type="ECO:0000256" key="4">
    <source>
        <dbReference type="ARBA" id="ARBA00022691"/>
    </source>
</evidence>
<keyword evidence="7" id="KW-1185">Reference proteome</keyword>
<dbReference type="Gene3D" id="3.40.50.150">
    <property type="entry name" value="Vaccinia Virus protein VP39"/>
    <property type="match status" value="1"/>
</dbReference>
<feature type="binding site" evidence="5">
    <location>
        <position position="189"/>
    </location>
    <ligand>
        <name>Mg(2+)</name>
        <dbReference type="ChEBI" id="CHEBI:18420"/>
    </ligand>
</feature>
<evidence type="ECO:0000256" key="2">
    <source>
        <dbReference type="ARBA" id="ARBA00022679"/>
    </source>
</evidence>
<comment type="catalytic activity">
    <reaction evidence="5">
        <text>a 3,4-dihydroxy-5-(all-trans-polyprenyl)benzoate + S-adenosyl-L-methionine = a 4-hydroxy-3-methoxy-5-(all-trans-polyprenyl)benzoate + S-adenosyl-L-homocysteine + H(+)</text>
        <dbReference type="Rhea" id="RHEA:44452"/>
        <dbReference type="Rhea" id="RHEA-COMP:10930"/>
        <dbReference type="Rhea" id="RHEA-COMP:10931"/>
        <dbReference type="ChEBI" id="CHEBI:15378"/>
        <dbReference type="ChEBI" id="CHEBI:57856"/>
        <dbReference type="ChEBI" id="CHEBI:59789"/>
        <dbReference type="ChEBI" id="CHEBI:64694"/>
        <dbReference type="ChEBI" id="CHEBI:84443"/>
        <dbReference type="EC" id="2.1.1.114"/>
    </reaction>
</comment>
<dbReference type="Proteomes" id="UP001314205">
    <property type="component" value="Unassembled WGS sequence"/>
</dbReference>
<dbReference type="InterPro" id="IPR010233">
    <property type="entry name" value="UbiG_MeTrfase"/>
</dbReference>
<keyword evidence="5" id="KW-0472">Membrane</keyword>
<feature type="binding site" evidence="5">
    <location>
        <position position="85"/>
    </location>
    <ligand>
        <name>S-adenosyl-L-methionine</name>
        <dbReference type="ChEBI" id="CHEBI:59789"/>
    </ligand>
</feature>
<feature type="binding site" evidence="5">
    <location>
        <position position="188"/>
    </location>
    <ligand>
        <name>Mg(2+)</name>
        <dbReference type="ChEBI" id="CHEBI:18420"/>
    </ligand>
</feature>
<comment type="pathway">
    <text evidence="5">Cofactor biosynthesis; ubiquinone biosynthesis.</text>
</comment>
<comment type="subunit">
    <text evidence="5">Component of a multi-subunit COQ enzyme complex.</text>
</comment>
<dbReference type="InterPro" id="IPR029063">
    <property type="entry name" value="SAM-dependent_MTases_sf"/>
</dbReference>
<comment type="function">
    <text evidence="5">O-methyltransferase required for two non-consecutive steps during ubiquinone biosynthesis. Catalyzes the 2 O-methylation of 3,4-dihydroxy-5-(all-trans-polyprenyl)benzoic acid into 4-hydroxy-3-methoxy-5-(all-trans-polyprenyl)benzoic acid. Also catalyzes the last step of ubiquinone biosynthesis by mediating methylation of 3-demethylubiquinone into ubiquinone. Also able to mediate the methylation of 3-demethylubiquinol into ubiquinol.</text>
</comment>
<comment type="caution">
    <text evidence="6">The sequence shown here is derived from an EMBL/GenBank/DDBJ whole genome shotgun (WGS) entry which is preliminary data.</text>
</comment>
<dbReference type="SUPFAM" id="SSF53335">
    <property type="entry name" value="S-adenosyl-L-methionine-dependent methyltransferases"/>
    <property type="match status" value="1"/>
</dbReference>
<reference evidence="6 7" key="1">
    <citation type="submission" date="2023-11" db="EMBL/GenBank/DDBJ databases">
        <authorList>
            <person name="Hedman E."/>
            <person name="Englund M."/>
            <person name="Stromberg M."/>
            <person name="Nyberg Akerstrom W."/>
            <person name="Nylinder S."/>
            <person name="Jareborg N."/>
            <person name="Kallberg Y."/>
            <person name="Kronander E."/>
        </authorList>
    </citation>
    <scope>NUCLEOTIDE SEQUENCE [LARGE SCALE GENOMIC DNA]</scope>
</reference>
<keyword evidence="5" id="KW-0496">Mitochondrion</keyword>
<comment type="subcellular location">
    <subcellularLocation>
        <location evidence="5">Mitochondrion inner membrane</location>
        <topology evidence="5">Peripheral membrane protein</topology>
        <orientation evidence="5">Matrix side</orientation>
    </subcellularLocation>
</comment>
<keyword evidence="5" id="KW-0479">Metal-binding</keyword>
<feature type="binding site" evidence="5">
    <location>
        <position position="115"/>
    </location>
    <ligand>
        <name>S-adenosyl-L-methionine</name>
        <dbReference type="ChEBI" id="CHEBI:59789"/>
    </ligand>
</feature>
<protein>
    <recommendedName>
        <fullName evidence="5">Ubiquinone biosynthesis O-methyltransferase, mitochondrial</fullName>
    </recommendedName>
    <alternativeName>
        <fullName evidence="5">3-demethylubiquinol 3-O-methyltransferase</fullName>
        <ecNumber evidence="5">2.1.1.64</ecNumber>
    </alternativeName>
    <alternativeName>
        <fullName evidence="5">3-demethylubiquinone 3-O-methyltransferase</fullName>
        <ecNumber evidence="5">2.1.1.-</ecNumber>
    </alternativeName>
    <alternativeName>
        <fullName evidence="5">Polyprenyldihydroxybenzoate methyltransferase</fullName>
        <ecNumber evidence="5">2.1.1.114</ecNumber>
    </alternativeName>
</protein>
<dbReference type="CDD" id="cd02440">
    <property type="entry name" value="AdoMet_MTases"/>
    <property type="match status" value="1"/>
</dbReference>
<keyword evidence="2 5" id="KW-0808">Transferase</keyword>
<dbReference type="PANTHER" id="PTHR43464:SF19">
    <property type="entry name" value="UBIQUINONE BIOSYNTHESIS O-METHYLTRANSFERASE, MITOCHONDRIAL"/>
    <property type="match status" value="1"/>
</dbReference>